<dbReference type="Gene3D" id="3.40.50.10990">
    <property type="entry name" value="GTP cyclohydrolase II"/>
    <property type="match status" value="1"/>
</dbReference>
<comment type="function">
    <text evidence="9">Catalyzes the conversion of GTP to 2,5-diamino-6-ribosylamino-4(3H)-pyrimidinone 5'-phosphate (DARP), formate and pyrophosphate.</text>
</comment>
<organism evidence="11 12">
    <name type="scientific">Xenorhabdus szentirmaii DSM 16338</name>
    <dbReference type="NCBI Taxonomy" id="1427518"/>
    <lineage>
        <taxon>Bacteria</taxon>
        <taxon>Pseudomonadati</taxon>
        <taxon>Pseudomonadota</taxon>
        <taxon>Gammaproteobacteria</taxon>
        <taxon>Enterobacterales</taxon>
        <taxon>Morganellaceae</taxon>
        <taxon>Xenorhabdus</taxon>
    </lineage>
</organism>
<evidence type="ECO:0000313" key="12">
    <source>
        <dbReference type="Proteomes" id="UP000019202"/>
    </source>
</evidence>
<dbReference type="OrthoDB" id="9793111at2"/>
<dbReference type="NCBIfam" id="NF001591">
    <property type="entry name" value="PRK00393.1"/>
    <property type="match status" value="1"/>
</dbReference>
<evidence type="ECO:0000256" key="3">
    <source>
        <dbReference type="ARBA" id="ARBA00022723"/>
    </source>
</evidence>
<feature type="domain" description="GTP cyclohydrolase II" evidence="10">
    <location>
        <begin position="19"/>
        <end position="171"/>
    </location>
</feature>
<dbReference type="InterPro" id="IPR032677">
    <property type="entry name" value="GTP_cyclohydro_II"/>
</dbReference>
<dbReference type="HAMAP" id="MF_00179">
    <property type="entry name" value="RibA"/>
    <property type="match status" value="1"/>
</dbReference>
<feature type="binding site" evidence="9">
    <location>
        <position position="55"/>
    </location>
    <ligand>
        <name>Zn(2+)</name>
        <dbReference type="ChEBI" id="CHEBI:29105"/>
        <note>catalytic</note>
    </ligand>
</feature>
<dbReference type="PANTHER" id="PTHR21327">
    <property type="entry name" value="GTP CYCLOHYDROLASE II-RELATED"/>
    <property type="match status" value="1"/>
</dbReference>
<feature type="binding site" evidence="9">
    <location>
        <position position="68"/>
    </location>
    <ligand>
        <name>Zn(2+)</name>
        <dbReference type="ChEBI" id="CHEBI:29105"/>
        <note>catalytic</note>
    </ligand>
</feature>
<comment type="subunit">
    <text evidence="9">Homodimer.</text>
</comment>
<feature type="binding site" evidence="9">
    <location>
        <position position="155"/>
    </location>
    <ligand>
        <name>GTP</name>
        <dbReference type="ChEBI" id="CHEBI:37565"/>
    </ligand>
</feature>
<dbReference type="RefSeq" id="WP_038238310.1">
    <property type="nucleotide sequence ID" value="NZ_CAWLWS010000088.1"/>
</dbReference>
<dbReference type="GO" id="GO:0009231">
    <property type="term" value="P:riboflavin biosynthetic process"/>
    <property type="evidence" value="ECO:0007669"/>
    <property type="project" value="UniProtKB-UniRule"/>
</dbReference>
<dbReference type="GO" id="GO:0008270">
    <property type="term" value="F:zinc ion binding"/>
    <property type="evidence" value="ECO:0007669"/>
    <property type="project" value="UniProtKB-UniRule"/>
</dbReference>
<feature type="binding site" evidence="9">
    <location>
        <position position="71"/>
    </location>
    <ligand>
        <name>GTP</name>
        <dbReference type="ChEBI" id="CHEBI:37565"/>
    </ligand>
</feature>
<dbReference type="Pfam" id="PF00925">
    <property type="entry name" value="GTP_cyclohydro2"/>
    <property type="match status" value="1"/>
</dbReference>
<dbReference type="InterPro" id="IPR000926">
    <property type="entry name" value="RibA"/>
</dbReference>
<dbReference type="SUPFAM" id="SSF142695">
    <property type="entry name" value="RibA-like"/>
    <property type="match status" value="1"/>
</dbReference>
<keyword evidence="3 9" id="KW-0479">Metal-binding</keyword>
<evidence type="ECO:0000256" key="8">
    <source>
        <dbReference type="ARBA" id="ARBA00049295"/>
    </source>
</evidence>
<dbReference type="PANTHER" id="PTHR21327:SF18">
    <property type="entry name" value="3,4-DIHYDROXY-2-BUTANONE 4-PHOSPHATE SYNTHASE"/>
    <property type="match status" value="1"/>
</dbReference>
<feature type="binding site" evidence="9">
    <location>
        <position position="150"/>
    </location>
    <ligand>
        <name>GTP</name>
        <dbReference type="ChEBI" id="CHEBI:37565"/>
    </ligand>
</feature>
<evidence type="ECO:0000256" key="6">
    <source>
        <dbReference type="ARBA" id="ARBA00022833"/>
    </source>
</evidence>
<keyword evidence="5 9" id="KW-0378">Hydrolase</keyword>
<comment type="cofactor">
    <cofactor evidence="9">
        <name>Zn(2+)</name>
        <dbReference type="ChEBI" id="CHEBI:29105"/>
    </cofactor>
    <text evidence="9">Binds 1 zinc ion per subunit.</text>
</comment>
<evidence type="ECO:0000256" key="9">
    <source>
        <dbReference type="HAMAP-Rule" id="MF_00179"/>
    </source>
</evidence>
<dbReference type="UniPathway" id="UPA00275">
    <property type="reaction ID" value="UER00400"/>
</dbReference>
<evidence type="ECO:0000256" key="7">
    <source>
        <dbReference type="ARBA" id="ARBA00023134"/>
    </source>
</evidence>
<comment type="pathway">
    <text evidence="1 9">Cofactor biosynthesis; riboflavin biosynthesis; 5-amino-6-(D-ribitylamino)uracil from GTP: step 1/4.</text>
</comment>
<feature type="binding site" evidence="9">
    <location>
        <begin position="50"/>
        <end position="54"/>
    </location>
    <ligand>
        <name>GTP</name>
        <dbReference type="ChEBI" id="CHEBI:37565"/>
    </ligand>
</feature>
<keyword evidence="7 9" id="KW-0342">GTP-binding</keyword>
<gene>
    <name evidence="9 11" type="primary">ribA</name>
    <name evidence="11" type="ORF">XSR1_30062</name>
</gene>
<sequence length="199" mass="22532">MKEIRVRNSVIIPIENTSKETRFITFSGLDSEHFAISIGELEREHPVLIRIHSECLTGDVFGSHRCDCGFQLQEAIRKIDFKGNGIIIYLRQEGRGIGLYPKIDAYDLQSKGIDTFTANEILGYEDDLRSFDDAVLMLKALNINSVDLITNNPEKVDCLTLNGVNVNEVIPTGVYVTKENREYLKSKVEKKSHTININQ</sequence>
<dbReference type="GO" id="GO:0003935">
    <property type="term" value="F:GTP cyclohydrolase II activity"/>
    <property type="evidence" value="ECO:0007669"/>
    <property type="project" value="UniProtKB-UniRule"/>
</dbReference>
<dbReference type="InterPro" id="IPR036144">
    <property type="entry name" value="RibA-like_sf"/>
</dbReference>
<accession>W1IZE5</accession>
<feature type="active site" description="Proton acceptor" evidence="9">
    <location>
        <position position="127"/>
    </location>
</feature>
<dbReference type="EMBL" id="CBXF010000088">
    <property type="protein sequence ID" value="CDL83208.1"/>
    <property type="molecule type" value="Genomic_DNA"/>
</dbReference>
<dbReference type="AlphaFoldDB" id="W1IZE5"/>
<dbReference type="GeneID" id="97124933"/>
<evidence type="ECO:0000259" key="10">
    <source>
        <dbReference type="Pfam" id="PF00925"/>
    </source>
</evidence>
<dbReference type="FunFam" id="3.40.50.10990:FF:000002">
    <property type="entry name" value="GTP cyclohydrolase-2"/>
    <property type="match status" value="1"/>
</dbReference>
<keyword evidence="2 9" id="KW-0686">Riboflavin biosynthesis</keyword>
<feature type="binding site" evidence="9">
    <location>
        <position position="66"/>
    </location>
    <ligand>
        <name>Zn(2+)</name>
        <dbReference type="ChEBI" id="CHEBI:29105"/>
        <note>catalytic</note>
    </ligand>
</feature>
<proteinExistence type="inferred from homology"/>
<dbReference type="EC" id="3.5.4.25" evidence="9"/>
<comment type="catalytic activity">
    <reaction evidence="8 9">
        <text>GTP + 4 H2O = 2,5-diamino-6-hydroxy-4-(5-phosphoribosylamino)-pyrimidine + formate + 2 phosphate + 3 H(+)</text>
        <dbReference type="Rhea" id="RHEA:23704"/>
        <dbReference type="ChEBI" id="CHEBI:15377"/>
        <dbReference type="ChEBI" id="CHEBI:15378"/>
        <dbReference type="ChEBI" id="CHEBI:15740"/>
        <dbReference type="ChEBI" id="CHEBI:37565"/>
        <dbReference type="ChEBI" id="CHEBI:43474"/>
        <dbReference type="ChEBI" id="CHEBI:58614"/>
        <dbReference type="EC" id="3.5.4.25"/>
    </reaction>
</comment>
<reference evidence="11" key="1">
    <citation type="submission" date="2013-11" db="EMBL/GenBank/DDBJ databases">
        <title>Draft genome sequence and annotation of the entomopathogenic bacteria, Xenorhabdus cabanillasi strain JM26 and Xenorhabdus szentirmai strain DSM 16338.</title>
        <authorList>
            <person name="Gualtieri M."/>
            <person name="Ogier J.C."/>
            <person name="Pages S."/>
            <person name="Givaudan A."/>
            <person name="Gaudriault S."/>
        </authorList>
    </citation>
    <scope>NUCLEOTIDE SEQUENCE [LARGE SCALE GENOMIC DNA]</scope>
    <source>
        <strain evidence="11">DSM 16338</strain>
    </source>
</reference>
<dbReference type="GO" id="GO:0005525">
    <property type="term" value="F:GTP binding"/>
    <property type="evidence" value="ECO:0007669"/>
    <property type="project" value="UniProtKB-KW"/>
</dbReference>
<comment type="caution">
    <text evidence="11">The sequence shown here is derived from an EMBL/GenBank/DDBJ whole genome shotgun (WGS) entry which is preliminary data.</text>
</comment>
<keyword evidence="12" id="KW-1185">Reference proteome</keyword>
<feature type="binding site" evidence="9">
    <location>
        <position position="115"/>
    </location>
    <ligand>
        <name>GTP</name>
        <dbReference type="ChEBI" id="CHEBI:37565"/>
    </ligand>
</feature>
<evidence type="ECO:0000256" key="5">
    <source>
        <dbReference type="ARBA" id="ARBA00022801"/>
    </source>
</evidence>
<evidence type="ECO:0000256" key="2">
    <source>
        <dbReference type="ARBA" id="ARBA00022619"/>
    </source>
</evidence>
<keyword evidence="4 9" id="KW-0547">Nucleotide-binding</keyword>
<dbReference type="CDD" id="cd00641">
    <property type="entry name" value="GTP_cyclohydro2"/>
    <property type="match status" value="1"/>
</dbReference>
<protein>
    <recommendedName>
        <fullName evidence="9">GTP cyclohydrolase-2</fullName>
        <ecNumber evidence="9">3.5.4.25</ecNumber>
    </recommendedName>
    <alternativeName>
        <fullName evidence="9">GTP cyclohydrolase II</fullName>
    </alternativeName>
</protein>
<dbReference type="Proteomes" id="UP000019202">
    <property type="component" value="Unassembled WGS sequence"/>
</dbReference>
<evidence type="ECO:0000256" key="4">
    <source>
        <dbReference type="ARBA" id="ARBA00022741"/>
    </source>
</evidence>
<evidence type="ECO:0000313" key="11">
    <source>
        <dbReference type="EMBL" id="CDL83208.1"/>
    </source>
</evidence>
<dbReference type="STRING" id="1427518.XSR1_30062"/>
<feature type="binding site" evidence="9">
    <location>
        <begin position="93"/>
        <end position="95"/>
    </location>
    <ligand>
        <name>GTP</name>
        <dbReference type="ChEBI" id="CHEBI:37565"/>
    </ligand>
</feature>
<keyword evidence="6 9" id="KW-0862">Zinc</keyword>
<dbReference type="GO" id="GO:0005829">
    <property type="term" value="C:cytosol"/>
    <property type="evidence" value="ECO:0007669"/>
    <property type="project" value="TreeGrafter"/>
</dbReference>
<evidence type="ECO:0000256" key="1">
    <source>
        <dbReference type="ARBA" id="ARBA00004853"/>
    </source>
</evidence>
<comment type="similarity">
    <text evidence="9">Belongs to the GTP cyclohydrolase II family.</text>
</comment>
<feature type="active site" description="Nucleophile" evidence="9">
    <location>
        <position position="129"/>
    </location>
</feature>
<name>W1IZE5_9GAMM</name>